<accession>U1N620</accession>
<name>U1N620_9EURY</name>
<gene>
    <name evidence="1" type="ORF">J07HQW1_02135</name>
</gene>
<sequence>MVGVQTDMFAQESKIIIAVMRLFVRKVSDLATHLESLTRADIVFFAQGNHVKRSVTVQLQPLSDRFTRSHHSFQQQRHGRKARNVDIHTSIESEGSDSRFKLHFSVSAGSWTALCTQYRMVSEPLRRGLGVYSN</sequence>
<protein>
    <submittedName>
        <fullName evidence="1">Uncharacterized protein</fullName>
    </submittedName>
</protein>
<evidence type="ECO:0000313" key="1">
    <source>
        <dbReference type="EMBL" id="ERG92100.1"/>
    </source>
</evidence>
<dbReference type="AlphaFoldDB" id="U1N620"/>
<dbReference type="Proteomes" id="UP000030649">
    <property type="component" value="Unassembled WGS sequence"/>
</dbReference>
<proteinExistence type="predicted"/>
<reference evidence="1 2" key="1">
    <citation type="journal article" date="2013" name="PLoS ONE">
        <title>Assembly-driven community genomics of a hypersaline microbial ecosystem.</title>
        <authorList>
            <person name="Podell S."/>
            <person name="Ugalde J.A."/>
            <person name="Narasingarao P."/>
            <person name="Banfield J.F."/>
            <person name="Heidelberg K.B."/>
            <person name="Allen E.E."/>
        </authorList>
    </citation>
    <scope>NUCLEOTIDE SEQUENCE [LARGE SCALE GENOMIC DNA]</scope>
    <source>
        <strain evidence="2">J07HQW1</strain>
    </source>
</reference>
<dbReference type="EMBL" id="KE356560">
    <property type="protein sequence ID" value="ERG92100.1"/>
    <property type="molecule type" value="Genomic_DNA"/>
</dbReference>
<evidence type="ECO:0000313" key="2">
    <source>
        <dbReference type="Proteomes" id="UP000030649"/>
    </source>
</evidence>
<organism evidence="1 2">
    <name type="scientific">Haloquadratum walsbyi J07HQW1</name>
    <dbReference type="NCBI Taxonomy" id="1238424"/>
    <lineage>
        <taxon>Archaea</taxon>
        <taxon>Methanobacteriati</taxon>
        <taxon>Methanobacteriota</taxon>
        <taxon>Stenosarchaea group</taxon>
        <taxon>Halobacteria</taxon>
        <taxon>Halobacteriales</taxon>
        <taxon>Haloferacaceae</taxon>
        <taxon>Haloquadratum</taxon>
    </lineage>
</organism>
<dbReference type="HOGENOM" id="CLU_1891372_0_0_2"/>